<organism evidence="1 2">
    <name type="scientific">Alternaria panax</name>
    <dbReference type="NCBI Taxonomy" id="48097"/>
    <lineage>
        <taxon>Eukaryota</taxon>
        <taxon>Fungi</taxon>
        <taxon>Dikarya</taxon>
        <taxon>Ascomycota</taxon>
        <taxon>Pezizomycotina</taxon>
        <taxon>Dothideomycetes</taxon>
        <taxon>Pleosporomycetidae</taxon>
        <taxon>Pleosporales</taxon>
        <taxon>Pleosporineae</taxon>
        <taxon>Pleosporaceae</taxon>
        <taxon>Alternaria</taxon>
        <taxon>Alternaria sect. Panax</taxon>
    </lineage>
</organism>
<sequence length="51" mass="5859">MSMAAVTHDRATLRFQARREAGLNTYRNANRKRPEYQVAAPEAQVWGKVQL</sequence>
<dbReference type="Proteomes" id="UP001199106">
    <property type="component" value="Unassembled WGS sequence"/>
</dbReference>
<evidence type="ECO:0000313" key="2">
    <source>
        <dbReference type="Proteomes" id="UP001199106"/>
    </source>
</evidence>
<accession>A0AAD4NW08</accession>
<proteinExistence type="predicted"/>
<dbReference type="EMBL" id="JAANER010000001">
    <property type="protein sequence ID" value="KAG9195655.1"/>
    <property type="molecule type" value="Genomic_DNA"/>
</dbReference>
<name>A0AAD4NW08_9PLEO</name>
<keyword evidence="2" id="KW-1185">Reference proteome</keyword>
<protein>
    <submittedName>
        <fullName evidence="1">Uncharacterized protein</fullName>
    </submittedName>
</protein>
<gene>
    <name evidence="1" type="ORF">G6011_00776</name>
</gene>
<reference evidence="1" key="1">
    <citation type="submission" date="2021-07" db="EMBL/GenBank/DDBJ databases">
        <title>Genome Resource of American Ginseng Black Spot Pathogen Alternaria panax.</title>
        <authorList>
            <person name="Qiu C."/>
            <person name="Wang W."/>
            <person name="Liu Z."/>
        </authorList>
    </citation>
    <scope>NUCLEOTIDE SEQUENCE</scope>
    <source>
        <strain evidence="1">BNCC115425</strain>
    </source>
</reference>
<evidence type="ECO:0000313" key="1">
    <source>
        <dbReference type="EMBL" id="KAG9195655.1"/>
    </source>
</evidence>
<dbReference type="AlphaFoldDB" id="A0AAD4NW08"/>
<comment type="caution">
    <text evidence="1">The sequence shown here is derived from an EMBL/GenBank/DDBJ whole genome shotgun (WGS) entry which is preliminary data.</text>
</comment>